<evidence type="ECO:0000259" key="4">
    <source>
        <dbReference type="PROSITE" id="PS50932"/>
    </source>
</evidence>
<reference evidence="5 6" key="1">
    <citation type="submission" date="2018-03" db="EMBL/GenBank/DDBJ databases">
        <title>Genomic Encyclopedia of Archaeal and Bacterial Type Strains, Phase II (KMG-II): from individual species to whole genera.</title>
        <authorList>
            <person name="Goeker M."/>
        </authorList>
    </citation>
    <scope>NUCLEOTIDE SEQUENCE [LARGE SCALE GENOMIC DNA]</scope>
    <source>
        <strain evidence="5 6">DSM 44720</strain>
    </source>
</reference>
<dbReference type="InterPro" id="IPR000843">
    <property type="entry name" value="HTH_LacI"/>
</dbReference>
<dbReference type="Pfam" id="PF13377">
    <property type="entry name" value="Peripla_BP_3"/>
    <property type="match status" value="1"/>
</dbReference>
<name>A0A2T0SQW3_9PSEU</name>
<organism evidence="5 6">
    <name type="scientific">Umezawaea tangerina</name>
    <dbReference type="NCBI Taxonomy" id="84725"/>
    <lineage>
        <taxon>Bacteria</taxon>
        <taxon>Bacillati</taxon>
        <taxon>Actinomycetota</taxon>
        <taxon>Actinomycetes</taxon>
        <taxon>Pseudonocardiales</taxon>
        <taxon>Pseudonocardiaceae</taxon>
        <taxon>Umezawaea</taxon>
    </lineage>
</organism>
<dbReference type="GO" id="GO:0000976">
    <property type="term" value="F:transcription cis-regulatory region binding"/>
    <property type="evidence" value="ECO:0007669"/>
    <property type="project" value="TreeGrafter"/>
</dbReference>
<sequence length="368" mass="38963">MPRASAVIVISRSSLKRFIRMLGFSVARSKGSGDMVGIKDVARRAGVSIGTVSNVVNRPHVVSAATRSRVNSVIEELGYVRDESARQLRAGSSRTLALLVLDLGNPFFVDVARGAEEAAHDAGLNMITCNSAQRVDRETSYLAMLAEQRVRGVLLSPVGTADESLAGFRRSGIPYVFVDRKATGGECCSVSVDDVLGGALAGRHLTAQGHTRIAFVNGPAVLVQCREREEGVRKALAEAPGHELSVLEVAALDVASGRDAGARILGISPRPTAVFCANDLLALGVLQAMVAAGVRVPEDVAIVGYDDIEFASAAAVPLTSVRQPAARIGETAARLLIEETSDDVAHEHRSVVFSPELVVRDSTRVPRR</sequence>
<dbReference type="CDD" id="cd01392">
    <property type="entry name" value="HTH_LacI"/>
    <property type="match status" value="1"/>
</dbReference>
<accession>A0A2T0SQW3</accession>
<dbReference type="PANTHER" id="PTHR30146:SF109">
    <property type="entry name" value="HTH-TYPE TRANSCRIPTIONAL REGULATOR GALS"/>
    <property type="match status" value="1"/>
</dbReference>
<evidence type="ECO:0000256" key="1">
    <source>
        <dbReference type="ARBA" id="ARBA00023015"/>
    </source>
</evidence>
<dbReference type="SUPFAM" id="SSF47413">
    <property type="entry name" value="lambda repressor-like DNA-binding domains"/>
    <property type="match status" value="1"/>
</dbReference>
<dbReference type="InterPro" id="IPR010982">
    <property type="entry name" value="Lambda_DNA-bd_dom_sf"/>
</dbReference>
<keyword evidence="6" id="KW-1185">Reference proteome</keyword>
<dbReference type="PANTHER" id="PTHR30146">
    <property type="entry name" value="LACI-RELATED TRANSCRIPTIONAL REPRESSOR"/>
    <property type="match status" value="1"/>
</dbReference>
<dbReference type="InterPro" id="IPR028082">
    <property type="entry name" value="Peripla_BP_I"/>
</dbReference>
<keyword evidence="3" id="KW-0804">Transcription</keyword>
<keyword evidence="2" id="KW-0238">DNA-binding</keyword>
<dbReference type="PROSITE" id="PS00356">
    <property type="entry name" value="HTH_LACI_1"/>
    <property type="match status" value="1"/>
</dbReference>
<evidence type="ECO:0000256" key="2">
    <source>
        <dbReference type="ARBA" id="ARBA00023125"/>
    </source>
</evidence>
<dbReference type="Gene3D" id="1.10.260.40">
    <property type="entry name" value="lambda repressor-like DNA-binding domains"/>
    <property type="match status" value="1"/>
</dbReference>
<dbReference type="PROSITE" id="PS50932">
    <property type="entry name" value="HTH_LACI_2"/>
    <property type="match status" value="1"/>
</dbReference>
<proteinExistence type="predicted"/>
<feature type="domain" description="HTH lacI-type" evidence="4">
    <location>
        <begin position="36"/>
        <end position="90"/>
    </location>
</feature>
<protein>
    <submittedName>
        <fullName evidence="5">LacI family transcriptional regulator</fullName>
    </submittedName>
</protein>
<dbReference type="Gene3D" id="3.40.50.2300">
    <property type="match status" value="2"/>
</dbReference>
<dbReference type="Pfam" id="PF00356">
    <property type="entry name" value="LacI"/>
    <property type="match status" value="1"/>
</dbReference>
<gene>
    <name evidence="5" type="ORF">CLV43_113224</name>
</gene>
<evidence type="ECO:0000256" key="3">
    <source>
        <dbReference type="ARBA" id="ARBA00023163"/>
    </source>
</evidence>
<dbReference type="CDD" id="cd06293">
    <property type="entry name" value="PBP1_LacI-like"/>
    <property type="match status" value="1"/>
</dbReference>
<evidence type="ECO:0000313" key="6">
    <source>
        <dbReference type="Proteomes" id="UP000239494"/>
    </source>
</evidence>
<dbReference type="GO" id="GO:0003700">
    <property type="term" value="F:DNA-binding transcription factor activity"/>
    <property type="evidence" value="ECO:0007669"/>
    <property type="project" value="TreeGrafter"/>
</dbReference>
<dbReference type="SMART" id="SM00354">
    <property type="entry name" value="HTH_LACI"/>
    <property type="match status" value="1"/>
</dbReference>
<evidence type="ECO:0000313" key="5">
    <source>
        <dbReference type="EMBL" id="PRY35797.1"/>
    </source>
</evidence>
<dbReference type="EMBL" id="PVTF01000013">
    <property type="protein sequence ID" value="PRY35797.1"/>
    <property type="molecule type" value="Genomic_DNA"/>
</dbReference>
<keyword evidence="1" id="KW-0805">Transcription regulation</keyword>
<dbReference type="AlphaFoldDB" id="A0A2T0SQW3"/>
<dbReference type="SUPFAM" id="SSF53822">
    <property type="entry name" value="Periplasmic binding protein-like I"/>
    <property type="match status" value="1"/>
</dbReference>
<comment type="caution">
    <text evidence="5">The sequence shown here is derived from an EMBL/GenBank/DDBJ whole genome shotgun (WGS) entry which is preliminary data.</text>
</comment>
<dbReference type="InterPro" id="IPR046335">
    <property type="entry name" value="LacI/GalR-like_sensor"/>
</dbReference>
<dbReference type="Proteomes" id="UP000239494">
    <property type="component" value="Unassembled WGS sequence"/>
</dbReference>